<accession>A0AAD8PGZ0</accession>
<keyword evidence="2" id="KW-1185">Reference proteome</keyword>
<comment type="caution">
    <text evidence="1">The sequence shown here is derived from an EMBL/GenBank/DDBJ whole genome shotgun (WGS) entry which is preliminary data.</text>
</comment>
<name>A0AAD8PGZ0_BABGI</name>
<dbReference type="EMBL" id="JAVEPI010000001">
    <property type="protein sequence ID" value="KAK1445146.1"/>
    <property type="molecule type" value="Genomic_DNA"/>
</dbReference>
<organism evidence="1 2">
    <name type="scientific">Babesia gibsoni</name>
    <dbReference type="NCBI Taxonomy" id="33632"/>
    <lineage>
        <taxon>Eukaryota</taxon>
        <taxon>Sar</taxon>
        <taxon>Alveolata</taxon>
        <taxon>Apicomplexa</taxon>
        <taxon>Aconoidasida</taxon>
        <taxon>Piroplasmida</taxon>
        <taxon>Babesiidae</taxon>
        <taxon>Babesia</taxon>
    </lineage>
</organism>
<protein>
    <submittedName>
        <fullName evidence="1">Uncharacterized protein</fullName>
    </submittedName>
</protein>
<proteinExistence type="predicted"/>
<reference evidence="1" key="1">
    <citation type="submission" date="2023-08" db="EMBL/GenBank/DDBJ databases">
        <title>Draft sequence of the Babesia gibsoni genome.</title>
        <authorList>
            <person name="Yamagishi J.Y."/>
            <person name="Xuan X.X."/>
        </authorList>
    </citation>
    <scope>NUCLEOTIDE SEQUENCE</scope>
    <source>
        <strain evidence="1">Azabu</strain>
    </source>
</reference>
<sequence>MSYISTHKSRIVETDDSLQGSMRILSWDGDGTLDPRGLRNGNAEYRVECVLPGSVFFKQILLPINPSLGGRNSSVKLSASDFSSTQLKNLFYVHLVFQHNFMMVQSMMSGQSMYTCVRVPKTRFTKYSITCRDGKDYPSTIDIAIPLCTLLVCLNLYSQNQEISLYYDSDERQIELSGRYTDYSEYWNTPEVDQLMICKLKTIFMTPLQMPFNGADFKFIGVDYFSISPKILYPCLHDIASDSSSSKLVLEVVPVDESYSNCVLALGRGKATLALEWDFSFDNTVFEEFNVSNKHQHNYSAKCWLGVANGIKLARRIRIAIKNDGILLIQVSMNDQASDVINFYYYMHPLLETV</sequence>
<dbReference type="AlphaFoldDB" id="A0AAD8PGZ0"/>
<dbReference type="Gene3D" id="3.70.10.10">
    <property type="match status" value="1"/>
</dbReference>
<dbReference type="Proteomes" id="UP001230268">
    <property type="component" value="Unassembled WGS sequence"/>
</dbReference>
<evidence type="ECO:0000313" key="1">
    <source>
        <dbReference type="EMBL" id="KAK1445146.1"/>
    </source>
</evidence>
<evidence type="ECO:0000313" key="2">
    <source>
        <dbReference type="Proteomes" id="UP001230268"/>
    </source>
</evidence>
<gene>
    <name evidence="1" type="ORF">BgAZ_110520</name>
</gene>